<dbReference type="AlphaFoldDB" id="A0A6B1DWD2"/>
<gene>
    <name evidence="2" type="ORF">F4Y08_13375</name>
</gene>
<dbReference type="InterPro" id="IPR016984">
    <property type="entry name" value="UCP031853"/>
</dbReference>
<proteinExistence type="predicted"/>
<dbReference type="PIRSF" id="PIRSF031853">
    <property type="entry name" value="UPC031853"/>
    <property type="match status" value="1"/>
</dbReference>
<dbReference type="GO" id="GO:0009307">
    <property type="term" value="P:DNA restriction-modification system"/>
    <property type="evidence" value="ECO:0007669"/>
    <property type="project" value="InterPro"/>
</dbReference>
<name>A0A6B1DWD2_9CHLR</name>
<feature type="domain" description="Restriction endonuclease type IV Mrr" evidence="1">
    <location>
        <begin position="206"/>
        <end position="319"/>
    </location>
</feature>
<organism evidence="2">
    <name type="scientific">Caldilineaceae bacterium SB0662_bin_9</name>
    <dbReference type="NCBI Taxonomy" id="2605258"/>
    <lineage>
        <taxon>Bacteria</taxon>
        <taxon>Bacillati</taxon>
        <taxon>Chloroflexota</taxon>
        <taxon>Caldilineae</taxon>
        <taxon>Caldilineales</taxon>
        <taxon>Caldilineaceae</taxon>
    </lineage>
</organism>
<dbReference type="EMBL" id="VXPY01000094">
    <property type="protein sequence ID" value="MYD91306.1"/>
    <property type="molecule type" value="Genomic_DNA"/>
</dbReference>
<dbReference type="SUPFAM" id="SSF52980">
    <property type="entry name" value="Restriction endonuclease-like"/>
    <property type="match status" value="1"/>
</dbReference>
<comment type="caution">
    <text evidence="2">The sequence shown here is derived from an EMBL/GenBank/DDBJ whole genome shotgun (WGS) entry which is preliminary data.</text>
</comment>
<dbReference type="GO" id="GO:0004519">
    <property type="term" value="F:endonuclease activity"/>
    <property type="evidence" value="ECO:0007669"/>
    <property type="project" value="UniProtKB-KW"/>
</dbReference>
<sequence length="351" mass="38796">MKDAPKLYMVRAGKDGEDENLALDNDVAVIDFPELPPIEVERGLEVLLNKMTEVLPNRTVRSQSVYAHQMWMFANTIQEDDFIVLPRKLTKQIAIGKVVGPYQFREVNSKPRHTRPVQWLPSEFPRTAFNQDLLYSFGSARTVCEITRNNAVVRVTAVLAGQLDPGPSPETVTNAIGPSPSEDQADVVPDIAQMAEDQIVARIQTRFSGHALTRLVDAVLVAEGWVTKVSPPGPDGGVDILAGRGALGLDGPRLCVQVKSQHNPAEVTVYRSLQGTMQTFGAEQGLLVCWGGYNRSVRRESKQGHFTVRLWDSSDLVTAIYRNYDRLPAEIQAELPLKQVWTLVPDEDGSG</sequence>
<keyword evidence="2" id="KW-0540">Nuclease</keyword>
<dbReference type="InterPro" id="IPR007560">
    <property type="entry name" value="Restrct_endonuc_IV_Mrr"/>
</dbReference>
<reference evidence="2" key="1">
    <citation type="submission" date="2019-09" db="EMBL/GenBank/DDBJ databases">
        <title>Characterisation of the sponge microbiome using genome-centric metagenomics.</title>
        <authorList>
            <person name="Engelberts J.P."/>
            <person name="Robbins S.J."/>
            <person name="De Goeij J.M."/>
            <person name="Aranda M."/>
            <person name="Bell S.C."/>
            <person name="Webster N.S."/>
        </authorList>
    </citation>
    <scope>NUCLEOTIDE SEQUENCE</scope>
    <source>
        <strain evidence="2">SB0662_bin_9</strain>
    </source>
</reference>
<dbReference type="GO" id="GO:0003677">
    <property type="term" value="F:DNA binding"/>
    <property type="evidence" value="ECO:0007669"/>
    <property type="project" value="InterPro"/>
</dbReference>
<keyword evidence="2" id="KW-0255">Endonuclease</keyword>
<dbReference type="InterPro" id="IPR011856">
    <property type="entry name" value="tRNA_endonuc-like_dom_sf"/>
</dbReference>
<dbReference type="Pfam" id="PF04471">
    <property type="entry name" value="Mrr_cat"/>
    <property type="match status" value="1"/>
</dbReference>
<dbReference type="InterPro" id="IPR011335">
    <property type="entry name" value="Restrct_endonuc-II-like"/>
</dbReference>
<evidence type="ECO:0000259" key="1">
    <source>
        <dbReference type="Pfam" id="PF04471"/>
    </source>
</evidence>
<dbReference type="Gene3D" id="3.40.1350.10">
    <property type="match status" value="1"/>
</dbReference>
<evidence type="ECO:0000313" key="2">
    <source>
        <dbReference type="EMBL" id="MYD91306.1"/>
    </source>
</evidence>
<accession>A0A6B1DWD2</accession>
<protein>
    <submittedName>
        <fullName evidence="2">Restriction endonuclease</fullName>
    </submittedName>
</protein>
<keyword evidence="2" id="KW-0378">Hydrolase</keyword>